<dbReference type="RefSeq" id="WP_278157991.1">
    <property type="nucleotide sequence ID" value="NZ_CP121252.1"/>
</dbReference>
<dbReference type="SUPFAM" id="SSF52540">
    <property type="entry name" value="P-loop containing nucleoside triphosphate hydrolases"/>
    <property type="match status" value="1"/>
</dbReference>
<evidence type="ECO:0000256" key="2">
    <source>
        <dbReference type="ARBA" id="ARBA00023125"/>
    </source>
</evidence>
<keyword evidence="6" id="KW-1185">Reference proteome</keyword>
<dbReference type="InterPro" id="IPR027417">
    <property type="entry name" value="P-loop_NTPase"/>
</dbReference>
<dbReference type="EMBL" id="CP121252">
    <property type="protein sequence ID" value="WFP16871.1"/>
    <property type="molecule type" value="Genomic_DNA"/>
</dbReference>
<reference evidence="5 6" key="1">
    <citation type="submission" date="2023-04" db="EMBL/GenBank/DDBJ databases">
        <title>Funneling lignin-derived compounds into biodiesel using alkali-halophilic Citricoccus sp. P2.</title>
        <authorList>
            <person name="Luo C.-B."/>
        </authorList>
    </citation>
    <scope>NUCLEOTIDE SEQUENCE [LARGE SCALE GENOMIC DNA]</scope>
    <source>
        <strain evidence="5 6">P2</strain>
    </source>
</reference>
<dbReference type="PROSITE" id="PS50043">
    <property type="entry name" value="HTH_LUXR_2"/>
    <property type="match status" value="1"/>
</dbReference>
<evidence type="ECO:0000256" key="3">
    <source>
        <dbReference type="ARBA" id="ARBA00023163"/>
    </source>
</evidence>
<dbReference type="SUPFAM" id="SSF48452">
    <property type="entry name" value="TPR-like"/>
    <property type="match status" value="1"/>
</dbReference>
<organism evidence="5 6">
    <name type="scientific">Citricoccus muralis</name>
    <dbReference type="NCBI Taxonomy" id="169134"/>
    <lineage>
        <taxon>Bacteria</taxon>
        <taxon>Bacillati</taxon>
        <taxon>Actinomycetota</taxon>
        <taxon>Actinomycetes</taxon>
        <taxon>Micrococcales</taxon>
        <taxon>Micrococcaceae</taxon>
        <taxon>Citricoccus</taxon>
    </lineage>
</organism>
<dbReference type="PROSITE" id="PS00622">
    <property type="entry name" value="HTH_LUXR_1"/>
    <property type="match status" value="1"/>
</dbReference>
<sequence>MTIVWVGREPERRRLRELLNTATLPPGAVRFVQLDGALGIGKSSLLAHVLPEIIARTFVVRGNRLFADSPLAAVRALLEELLGQPLEELLARATPAALARHGAEALGEQPTVIAVDDAPWLDEASQELLDELLLAPIASPLILLLVHRIEAEPHRLISAARRRGAFHDHMTLTGIPDRQIDQLVSDLRPQQRRAVVDVAQGNPLFARTALAGFRRHPSARRVDEVLRLEEGSHAAVLSAAIVDDVASLTTSGRAVIEAMAVLGRDDEAHTVGELAGVDEPTYRTAVQELTGVGLLSTGVREALHPVVRFSVYQGIEPARRVTAHRRAAELAQDELLTRAEHLAHAAAYLGEQETSVLIDAARLAVVSEPHTVLRWLSHVPAEYRSLASETLLARAEMLSGEHERATIRLQALLAVHETAEARILLANVLRIRGELHEARSVLARAVNDDDAVTPALLRELIDVIGLMDGSPPSDLVARLEATPGEENRITGIVYRVMDQLAAGDVRQARADFAEALTWLMAADTDQLRPLLRALVCAVWNAFMLEEYAVGEELATRGLSVARRFGQADVLANLGVGKAFSQVQLARIPDVDATALQAIQDAEHFASDEIEAMARAALLTSAQAQATIRPELLRQRYDELRRSAIPRFGWWRRAVLTALTRVSALLGEPDLRSELLGEPRDAMAPLRYADAALAAAVQGNVELAVQLLDEGEALAEQHGSRGQIGMIQIARAEMLTRQKQFVRARELLHQARAVFEERGMALQLGRVHGSLARLDAAESQEHDPLNVLTRREREIVEEIGAGFTSREIADHFTLSPRTVENHTANIMRKLQVSSRMGIVALLRRR</sequence>
<dbReference type="InterPro" id="IPR011990">
    <property type="entry name" value="TPR-like_helical_dom_sf"/>
</dbReference>
<evidence type="ECO:0000259" key="4">
    <source>
        <dbReference type="PROSITE" id="PS50043"/>
    </source>
</evidence>
<keyword evidence="1" id="KW-0805">Transcription regulation</keyword>
<gene>
    <name evidence="5" type="ORF">P8192_01740</name>
</gene>
<keyword evidence="3" id="KW-0804">Transcription</keyword>
<proteinExistence type="predicted"/>
<evidence type="ECO:0000313" key="5">
    <source>
        <dbReference type="EMBL" id="WFP16871.1"/>
    </source>
</evidence>
<accession>A0ABY8H7H1</accession>
<dbReference type="InterPro" id="IPR036388">
    <property type="entry name" value="WH-like_DNA-bd_sf"/>
</dbReference>
<dbReference type="InterPro" id="IPR041664">
    <property type="entry name" value="AAA_16"/>
</dbReference>
<dbReference type="Pfam" id="PF13191">
    <property type="entry name" value="AAA_16"/>
    <property type="match status" value="1"/>
</dbReference>
<keyword evidence="2" id="KW-0238">DNA-binding</keyword>
<feature type="domain" description="HTH luxR-type" evidence="4">
    <location>
        <begin position="780"/>
        <end position="844"/>
    </location>
</feature>
<dbReference type="InterPro" id="IPR016032">
    <property type="entry name" value="Sig_transdc_resp-reg_C-effctor"/>
</dbReference>
<dbReference type="Proteomes" id="UP001219037">
    <property type="component" value="Chromosome"/>
</dbReference>
<dbReference type="PANTHER" id="PTHR44688">
    <property type="entry name" value="DNA-BINDING TRANSCRIPTIONAL ACTIVATOR DEVR_DOSR"/>
    <property type="match status" value="1"/>
</dbReference>
<name>A0ABY8H7H1_9MICC</name>
<dbReference type="Pfam" id="PF00196">
    <property type="entry name" value="GerE"/>
    <property type="match status" value="1"/>
</dbReference>
<dbReference type="PANTHER" id="PTHR44688:SF16">
    <property type="entry name" value="DNA-BINDING TRANSCRIPTIONAL ACTIVATOR DEVR_DOSR"/>
    <property type="match status" value="1"/>
</dbReference>
<evidence type="ECO:0000313" key="6">
    <source>
        <dbReference type="Proteomes" id="UP001219037"/>
    </source>
</evidence>
<dbReference type="Gene3D" id="1.10.10.10">
    <property type="entry name" value="Winged helix-like DNA-binding domain superfamily/Winged helix DNA-binding domain"/>
    <property type="match status" value="1"/>
</dbReference>
<dbReference type="SUPFAM" id="SSF46894">
    <property type="entry name" value="C-terminal effector domain of the bipartite response regulators"/>
    <property type="match status" value="1"/>
</dbReference>
<dbReference type="PRINTS" id="PR00038">
    <property type="entry name" value="HTHLUXR"/>
</dbReference>
<dbReference type="InterPro" id="IPR000792">
    <property type="entry name" value="Tscrpt_reg_LuxR_C"/>
</dbReference>
<dbReference type="CDD" id="cd06170">
    <property type="entry name" value="LuxR_C_like"/>
    <property type="match status" value="1"/>
</dbReference>
<dbReference type="SMART" id="SM00421">
    <property type="entry name" value="HTH_LUXR"/>
    <property type="match status" value="1"/>
</dbReference>
<protein>
    <submittedName>
        <fullName evidence="5">LuxR C-terminal-related transcriptional regulator</fullName>
    </submittedName>
</protein>
<evidence type="ECO:0000256" key="1">
    <source>
        <dbReference type="ARBA" id="ARBA00023015"/>
    </source>
</evidence>